<keyword evidence="2 8" id="KW-0813">Transport</keyword>
<dbReference type="Gene3D" id="2.60.40.1120">
    <property type="entry name" value="Carboxypeptidase-like, regulatory domain"/>
    <property type="match status" value="1"/>
</dbReference>
<evidence type="ECO:0000256" key="1">
    <source>
        <dbReference type="ARBA" id="ARBA00004571"/>
    </source>
</evidence>
<dbReference type="InterPro" id="IPR023997">
    <property type="entry name" value="TonB-dep_OMP_SusC/RagA_CS"/>
</dbReference>
<evidence type="ECO:0000259" key="10">
    <source>
        <dbReference type="Pfam" id="PF00593"/>
    </source>
</evidence>
<evidence type="ECO:0000256" key="3">
    <source>
        <dbReference type="ARBA" id="ARBA00022452"/>
    </source>
</evidence>
<protein>
    <submittedName>
        <fullName evidence="12">SusC/RagA family TonB-linked outer membrane protein</fullName>
    </submittedName>
</protein>
<reference evidence="13" key="1">
    <citation type="journal article" date="2019" name="Int. J. Syst. Evol. Microbiol.">
        <title>The Global Catalogue of Microorganisms (GCM) 10K type strain sequencing project: providing services to taxonomists for standard genome sequencing and annotation.</title>
        <authorList>
            <consortium name="The Broad Institute Genomics Platform"/>
            <consortium name="The Broad Institute Genome Sequencing Center for Infectious Disease"/>
            <person name="Wu L."/>
            <person name="Ma J."/>
        </authorList>
    </citation>
    <scope>NUCLEOTIDE SEQUENCE [LARGE SCALE GENOMIC DNA]</scope>
    <source>
        <strain evidence="13">CGMCC 1.15288</strain>
    </source>
</reference>
<evidence type="ECO:0000256" key="5">
    <source>
        <dbReference type="ARBA" id="ARBA00023077"/>
    </source>
</evidence>
<evidence type="ECO:0000256" key="8">
    <source>
        <dbReference type="PROSITE-ProRule" id="PRU01360"/>
    </source>
</evidence>
<gene>
    <name evidence="12" type="ORF">GCM10007423_11920</name>
</gene>
<evidence type="ECO:0000256" key="2">
    <source>
        <dbReference type="ARBA" id="ARBA00022448"/>
    </source>
</evidence>
<dbReference type="Proteomes" id="UP000600214">
    <property type="component" value="Unassembled WGS sequence"/>
</dbReference>
<dbReference type="SUPFAM" id="SSF49464">
    <property type="entry name" value="Carboxypeptidase regulatory domain-like"/>
    <property type="match status" value="1"/>
</dbReference>
<dbReference type="InterPro" id="IPR000531">
    <property type="entry name" value="Beta-barrel_TonB"/>
</dbReference>
<dbReference type="PROSITE" id="PS52016">
    <property type="entry name" value="TONB_DEPENDENT_REC_3"/>
    <property type="match status" value="1"/>
</dbReference>
<dbReference type="Pfam" id="PF07715">
    <property type="entry name" value="Plug"/>
    <property type="match status" value="1"/>
</dbReference>
<dbReference type="Gene3D" id="2.40.170.20">
    <property type="entry name" value="TonB-dependent receptor, beta-barrel domain"/>
    <property type="match status" value="1"/>
</dbReference>
<evidence type="ECO:0000256" key="9">
    <source>
        <dbReference type="RuleBase" id="RU003357"/>
    </source>
</evidence>
<feature type="domain" description="TonB-dependent receptor plug" evidence="11">
    <location>
        <begin position="128"/>
        <end position="243"/>
    </location>
</feature>
<proteinExistence type="inferred from homology"/>
<feature type="domain" description="TonB-dependent receptor-like beta-barrel" evidence="10">
    <location>
        <begin position="424"/>
        <end position="965"/>
    </location>
</feature>
<keyword evidence="4 8" id="KW-0812">Transmembrane</keyword>
<evidence type="ECO:0000256" key="7">
    <source>
        <dbReference type="ARBA" id="ARBA00023237"/>
    </source>
</evidence>
<dbReference type="EMBL" id="BMIA01000001">
    <property type="protein sequence ID" value="GGH26717.1"/>
    <property type="molecule type" value="Genomic_DNA"/>
</dbReference>
<dbReference type="InterPro" id="IPR037066">
    <property type="entry name" value="Plug_dom_sf"/>
</dbReference>
<keyword evidence="6 8" id="KW-0472">Membrane</keyword>
<evidence type="ECO:0000313" key="13">
    <source>
        <dbReference type="Proteomes" id="UP000600214"/>
    </source>
</evidence>
<dbReference type="InterPro" id="IPR012910">
    <property type="entry name" value="Plug_dom"/>
</dbReference>
<keyword evidence="3 8" id="KW-1134">Transmembrane beta strand</keyword>
<dbReference type="InterPro" id="IPR039426">
    <property type="entry name" value="TonB-dep_rcpt-like"/>
</dbReference>
<dbReference type="Pfam" id="PF00593">
    <property type="entry name" value="TonB_dep_Rec_b-barrel"/>
    <property type="match status" value="1"/>
</dbReference>
<comment type="similarity">
    <text evidence="8 9">Belongs to the TonB-dependent receptor family.</text>
</comment>
<evidence type="ECO:0000259" key="11">
    <source>
        <dbReference type="Pfam" id="PF07715"/>
    </source>
</evidence>
<comment type="caution">
    <text evidence="12">The sequence shown here is derived from an EMBL/GenBank/DDBJ whole genome shotgun (WGS) entry which is preliminary data.</text>
</comment>
<evidence type="ECO:0000256" key="6">
    <source>
        <dbReference type="ARBA" id="ARBA00023136"/>
    </source>
</evidence>
<keyword evidence="5 9" id="KW-0798">TonB box</keyword>
<dbReference type="InterPro" id="IPR008969">
    <property type="entry name" value="CarboxyPept-like_regulatory"/>
</dbReference>
<dbReference type="Gene3D" id="2.170.130.10">
    <property type="entry name" value="TonB-dependent receptor, plug domain"/>
    <property type="match status" value="1"/>
</dbReference>
<keyword evidence="13" id="KW-1185">Reference proteome</keyword>
<dbReference type="Pfam" id="PF13715">
    <property type="entry name" value="CarbopepD_reg_2"/>
    <property type="match status" value="1"/>
</dbReference>
<dbReference type="SUPFAM" id="SSF56935">
    <property type="entry name" value="Porins"/>
    <property type="match status" value="1"/>
</dbReference>
<dbReference type="InterPro" id="IPR023996">
    <property type="entry name" value="TonB-dep_OMP_SusC/RagA"/>
</dbReference>
<organism evidence="12 13">
    <name type="scientific">Dyadobacter endophyticus</name>
    <dbReference type="NCBI Taxonomy" id="1749036"/>
    <lineage>
        <taxon>Bacteria</taxon>
        <taxon>Pseudomonadati</taxon>
        <taxon>Bacteroidota</taxon>
        <taxon>Cytophagia</taxon>
        <taxon>Cytophagales</taxon>
        <taxon>Spirosomataceae</taxon>
        <taxon>Dyadobacter</taxon>
    </lineage>
</organism>
<dbReference type="NCBIfam" id="TIGR04056">
    <property type="entry name" value="OMP_RagA_SusC"/>
    <property type="match status" value="1"/>
</dbReference>
<sequence length="1011" mass="109407">MPWVVLTANPAQAFPASVNTKLSFQAESSFTNTEAAAQSVSGTVTDQAGAPLPGATVVVKGTTKGTSTNAEGKFVIDADADAVLVVSFVGYATKQIPVNGQSSITIQLGQDLSQLNEVVVVGYGTQKRSDITGAISSISSESFNRGVVTNPGELLQGKLAGVSIAANSGEPGAAQDIIIRGIGSLRSGTQPLYVVDGFLLDNSNTGVPTNPLTFINPNDIESIDVLKDASATAVYGSRASNGVVVITTKKGKGKPQMTLAASTAISSMAKKIDVFDADAFRREVVATGGTLQDFGANTNWQDELSQTGVSNTVNLSMSGANSESFSYFTSVGYQDQEGILKNSRLKRYSGKLNLNQKAFNGRMKVDYNLTASRTENLRPDITSTMSDMLTLNPTIPPYTNGVPTLLNTNALNPLARYNLFSDKAINHRILANISPSIEILDGLVYKLNFGVDYSTTTRNQQYKPFPAVVNESDVSNGVLDNAISGNTNQLVENTLTYNWFRKDHSVTLLAGHSYQKFLDETRITTYRGFANNNIDPIYQDHTSTTALPTAVNSEALKNELQSFFGRVNYIFADKYMFTGTFRADGSSKFGQNNKYGYFPSFAAGWNISKEAFMNNTVFNNLKLRASWGQTGNQEIPSKITKASYLEQRLQTGTGSVSTYPIDTDATSLQGYPYGIIFTRLANPNLKWEVSTQADLGIDFAFFKSRLTGTLDYFNKQSSNILLEVVPSDPVQPTSTYWTNIPNMKIQNNGVELTLNYGSDPSRDFSYNIGGNFTYIQNKVKKSPYAVLATGAAQGSGQSGATINGYINGQPLGAFYMYEFDGINPDNGQNVFRDTNGDGAILDNDRVVVGSAIPKIIYGYNLNFKYKAFDLGLNFNGVAGNKIFNHTTMTLFSKAQLAKSNNTTDFAIKYPNEALSNANVVSTRYLENGSFMRLNNATLAYNLNFAGSKLGNVIQRASLTLTGQNLFVISSYSGFDPEVNTGSAAGGIQTFGIDRFTYPRARTFLLGLNVTF</sequence>
<dbReference type="InterPro" id="IPR036942">
    <property type="entry name" value="Beta-barrel_TonB_sf"/>
</dbReference>
<dbReference type="NCBIfam" id="TIGR04057">
    <property type="entry name" value="SusC_RagA_signa"/>
    <property type="match status" value="1"/>
</dbReference>
<name>A0ABQ1YJS2_9BACT</name>
<evidence type="ECO:0000256" key="4">
    <source>
        <dbReference type="ARBA" id="ARBA00022692"/>
    </source>
</evidence>
<comment type="subcellular location">
    <subcellularLocation>
        <location evidence="1 8">Cell outer membrane</location>
        <topology evidence="1 8">Multi-pass membrane protein</topology>
    </subcellularLocation>
</comment>
<accession>A0ABQ1YJS2</accession>
<keyword evidence="7 8" id="KW-0998">Cell outer membrane</keyword>
<evidence type="ECO:0000313" key="12">
    <source>
        <dbReference type="EMBL" id="GGH26717.1"/>
    </source>
</evidence>